<evidence type="ECO:0000256" key="1">
    <source>
        <dbReference type="SAM" id="MobiDB-lite"/>
    </source>
</evidence>
<feature type="region of interest" description="Disordered" evidence="1">
    <location>
        <begin position="311"/>
        <end position="336"/>
    </location>
</feature>
<dbReference type="Proteomes" id="UP000215902">
    <property type="component" value="Unassembled WGS sequence"/>
</dbReference>
<accession>A0A267F8Q6</accession>
<proteinExistence type="predicted"/>
<feature type="compositionally biased region" description="Low complexity" evidence="1">
    <location>
        <begin position="279"/>
        <end position="288"/>
    </location>
</feature>
<feature type="compositionally biased region" description="Low complexity" evidence="1">
    <location>
        <begin position="141"/>
        <end position="154"/>
    </location>
</feature>
<comment type="caution">
    <text evidence="2">The sequence shown here is derived from an EMBL/GenBank/DDBJ whole genome shotgun (WGS) entry which is preliminary data.</text>
</comment>
<keyword evidence="3" id="KW-1185">Reference proteome</keyword>
<feature type="compositionally biased region" description="Low complexity" evidence="1">
    <location>
        <begin position="199"/>
        <end position="244"/>
    </location>
</feature>
<dbReference type="EMBL" id="NIVC01001313">
    <property type="protein sequence ID" value="PAA69547.1"/>
    <property type="molecule type" value="Genomic_DNA"/>
</dbReference>
<dbReference type="AlphaFoldDB" id="A0A267F8Q6"/>
<feature type="compositionally biased region" description="Basic and acidic residues" evidence="1">
    <location>
        <begin position="14"/>
        <end position="49"/>
    </location>
</feature>
<name>A0A267F8Q6_9PLAT</name>
<evidence type="ECO:0000313" key="2">
    <source>
        <dbReference type="EMBL" id="PAA69547.1"/>
    </source>
</evidence>
<protein>
    <submittedName>
        <fullName evidence="2">Uncharacterized protein</fullName>
    </submittedName>
</protein>
<feature type="region of interest" description="Disordered" evidence="1">
    <location>
        <begin position="1"/>
        <end position="296"/>
    </location>
</feature>
<gene>
    <name evidence="2" type="ORF">BOX15_Mlig015318g4</name>
</gene>
<feature type="compositionally biased region" description="Polar residues" evidence="1">
    <location>
        <begin position="107"/>
        <end position="128"/>
    </location>
</feature>
<feature type="non-terminal residue" evidence="2">
    <location>
        <position position="1"/>
    </location>
</feature>
<sequence length="537" mass="58006">SDKNRKRDKLSPSARRDKDRDQLVDRQKADKHKDSEKAHGNKDASKDGRPSVFDRLGSRSANNGGPTSAKRPKQELDRDAASDDKEATNDKPKDKENDRDDKKQQRRSLSIDASTDNAVDRWSSQKPQQRVRKFTALNTSQRVQPAAKRQQQQQSSIGRRDKRNSGNRGSAAAAAASVGLNKRRSRSQSDRASKHSSARSRSSSSSASASSASGSASAKSRSKSPVASQQASQQKPPQQPSNQAVDQVELARELYRRKLANLPQPSAIKERRAKRKAQLAEAAAAASANGPLPPPGTNIVLGLEDDLPSQSRGNRYKYANMPFAPPGRRRLNDDESPAAVGAAAAAAAKAAAAAEAARLAEPCILTEVLQDLDDVEDVSDTELTLPEEECRLASMLGPPPAPHRGIVESLGVDWNVLRSAGAAAAGHQQQHQLEHQHHQHQYYYQRPADLLPGPVLCRLGVSKRLAGDQLYRLVSCRLLHPGLLSDRPAAHRSQLARLRAREAPLLGCAGPHGGGALSARVDLSVRRFLLASLSGTA</sequence>
<feature type="compositionally biased region" description="Basic and acidic residues" evidence="1">
    <location>
        <begin position="72"/>
        <end position="103"/>
    </location>
</feature>
<evidence type="ECO:0000313" key="3">
    <source>
        <dbReference type="Proteomes" id="UP000215902"/>
    </source>
</evidence>
<organism evidence="2 3">
    <name type="scientific">Macrostomum lignano</name>
    <dbReference type="NCBI Taxonomy" id="282301"/>
    <lineage>
        <taxon>Eukaryota</taxon>
        <taxon>Metazoa</taxon>
        <taxon>Spiralia</taxon>
        <taxon>Lophotrochozoa</taxon>
        <taxon>Platyhelminthes</taxon>
        <taxon>Rhabditophora</taxon>
        <taxon>Macrostomorpha</taxon>
        <taxon>Macrostomida</taxon>
        <taxon>Macrostomidae</taxon>
        <taxon>Macrostomum</taxon>
    </lineage>
</organism>
<reference evidence="2 3" key="1">
    <citation type="submission" date="2017-06" db="EMBL/GenBank/DDBJ databases">
        <title>A platform for efficient transgenesis in Macrostomum lignano, a flatworm model organism for stem cell research.</title>
        <authorList>
            <person name="Berezikov E."/>
        </authorList>
    </citation>
    <scope>NUCLEOTIDE SEQUENCE [LARGE SCALE GENOMIC DNA]</scope>
    <source>
        <strain evidence="2">DV1</strain>
        <tissue evidence="2">Whole organism</tissue>
    </source>
</reference>